<reference evidence="1" key="1">
    <citation type="journal article" date="2021" name="Proc. Natl. Acad. Sci. U.S.A.">
        <title>A Catalog of Tens of Thousands of Viruses from Human Metagenomes Reveals Hidden Associations with Chronic Diseases.</title>
        <authorList>
            <person name="Tisza M.J."/>
            <person name="Buck C.B."/>
        </authorList>
    </citation>
    <scope>NUCLEOTIDE SEQUENCE</scope>
    <source>
        <strain evidence="1">CtML55</strain>
    </source>
</reference>
<accession>A0A8S5RHM7</accession>
<protein>
    <submittedName>
        <fullName evidence="1">Uncharacterized protein</fullName>
    </submittedName>
</protein>
<proteinExistence type="predicted"/>
<name>A0A8S5RHM7_9VIRU</name>
<sequence>MELSLTRTSYLTKWFYRKLDIRDTKMLLM</sequence>
<dbReference type="EMBL" id="BK059105">
    <property type="protein sequence ID" value="DAE30888.1"/>
    <property type="molecule type" value="Genomic_DNA"/>
</dbReference>
<evidence type="ECO:0000313" key="1">
    <source>
        <dbReference type="EMBL" id="DAE30888.1"/>
    </source>
</evidence>
<organism evidence="1">
    <name type="scientific">virus sp. ctML55</name>
    <dbReference type="NCBI Taxonomy" id="2827627"/>
    <lineage>
        <taxon>Viruses</taxon>
    </lineage>
</organism>